<dbReference type="EMBL" id="CP021435">
    <property type="protein sequence ID" value="ATJ83262.1"/>
    <property type="molecule type" value="Genomic_DNA"/>
</dbReference>
<feature type="compositionally biased region" description="Low complexity" evidence="1">
    <location>
        <begin position="34"/>
        <end position="46"/>
    </location>
</feature>
<accession>A0A291P8T5</accession>
<gene>
    <name evidence="2" type="ORF">BEI_2275</name>
</gene>
<evidence type="ECO:0000313" key="2">
    <source>
        <dbReference type="EMBL" id="ATJ83262.1"/>
    </source>
</evidence>
<keyword evidence="3" id="KW-1185">Reference proteome</keyword>
<feature type="region of interest" description="Disordered" evidence="1">
    <location>
        <begin position="31"/>
        <end position="51"/>
    </location>
</feature>
<protein>
    <submittedName>
        <fullName evidence="2">Uncharacterized protein</fullName>
    </submittedName>
</protein>
<dbReference type="AlphaFoldDB" id="A0A291P8T5"/>
<evidence type="ECO:0000256" key="1">
    <source>
        <dbReference type="SAM" id="MobiDB-lite"/>
    </source>
</evidence>
<name>A0A291P8T5_9GAMM</name>
<proteinExistence type="predicted"/>
<organism evidence="2 3">
    <name type="scientific">Halomonas beimenensis</name>
    <dbReference type="NCBI Taxonomy" id="475662"/>
    <lineage>
        <taxon>Bacteria</taxon>
        <taxon>Pseudomonadati</taxon>
        <taxon>Pseudomonadota</taxon>
        <taxon>Gammaproteobacteria</taxon>
        <taxon>Oceanospirillales</taxon>
        <taxon>Halomonadaceae</taxon>
        <taxon>Halomonas</taxon>
    </lineage>
</organism>
<dbReference type="Proteomes" id="UP000219993">
    <property type="component" value="Chromosome"/>
</dbReference>
<reference evidence="2 3" key="1">
    <citation type="journal article" date="2017" name="Sci. Rep.">
        <title>Revealing the Saline Adaptation Strategies of the Halophilic Bacterium Halomonas beimenensis through High-throughput Omics and Transposon Mutagenesis Approaches.</title>
        <authorList>
            <person name="Chen Y.H."/>
            <person name="Lin S.S."/>
            <person name="Shyu Y.T."/>
        </authorList>
    </citation>
    <scope>NUCLEOTIDE SEQUENCE [LARGE SCALE GENOMIC DNA]</scope>
    <source>
        <strain evidence="2 3">NTU-111</strain>
    </source>
</reference>
<dbReference type="KEGG" id="hbe:BEI_2275"/>
<evidence type="ECO:0000313" key="3">
    <source>
        <dbReference type="Proteomes" id="UP000219993"/>
    </source>
</evidence>
<sequence>MDDAEDRSGLRRSLRDTRALEPRLAIRLIGSGDPARPLRAPTAAPPSGAHGVVPCCSFPTLYQRPPGCKTTD</sequence>